<evidence type="ECO:0000256" key="1">
    <source>
        <dbReference type="ARBA" id="ARBA00009580"/>
    </source>
</evidence>
<proteinExistence type="inferred from homology"/>
<feature type="domain" description="Tyrosine specific protein phosphatases" evidence="2">
    <location>
        <begin position="109"/>
        <end position="152"/>
    </location>
</feature>
<dbReference type="InterPro" id="IPR016130">
    <property type="entry name" value="Tyr_Pase_AS"/>
</dbReference>
<evidence type="ECO:0000313" key="3">
    <source>
        <dbReference type="EMBL" id="MEO1769054.1"/>
    </source>
</evidence>
<dbReference type="PROSITE" id="PS00383">
    <property type="entry name" value="TYR_PHOSPHATASE_1"/>
    <property type="match status" value="1"/>
</dbReference>
<dbReference type="Gene3D" id="3.90.190.10">
    <property type="entry name" value="Protein tyrosine phosphatase superfamily"/>
    <property type="match status" value="1"/>
</dbReference>
<dbReference type="InterPro" id="IPR026893">
    <property type="entry name" value="Tyr/Ser_Pase_IphP-type"/>
</dbReference>
<reference evidence="3 4" key="2">
    <citation type="submission" date="2024-02" db="EMBL/GenBank/DDBJ databases">
        <title>The Genome Sequence of Enterococcus sp. DIV0159.</title>
        <authorList>
            <person name="Earl A."/>
            <person name="Manson A."/>
            <person name="Gilmore M."/>
            <person name="Sanders J."/>
            <person name="Shea T."/>
            <person name="Howe W."/>
            <person name="Livny J."/>
            <person name="Cuomo C."/>
            <person name="Neafsey D."/>
            <person name="Birren B."/>
        </authorList>
    </citation>
    <scope>NUCLEOTIDE SEQUENCE [LARGE SCALE GENOMIC DNA]</scope>
    <source>
        <strain evidence="3 4">665A</strain>
    </source>
</reference>
<evidence type="ECO:0000259" key="2">
    <source>
        <dbReference type="PROSITE" id="PS50056"/>
    </source>
</evidence>
<comment type="caution">
    <text evidence="3">The sequence shown here is derived from an EMBL/GenBank/DDBJ whole genome shotgun (WGS) entry which is preliminary data.</text>
</comment>
<protein>
    <submittedName>
        <fullName evidence="3">Protein-tyrosine phosphatase</fullName>
    </submittedName>
</protein>
<gene>
    <name evidence="3" type="ORF">JZO67_000993</name>
</gene>
<sequence>MGNRIKFEEIVNFRDVGGYNTALGKQTLEGFIYRSSMLFGPTPADQQLMQKLNLQTIIDLRAPAELEREPNPYKDEINHYYSINLSGQQDRGRAAELSTQTTDPYFMSERYLEYVEGGRAEIGRLFHLLLQKEHYPLVIHCSAGKDRTGVVI</sequence>
<dbReference type="InterPro" id="IPR029021">
    <property type="entry name" value="Prot-tyrosine_phosphatase-like"/>
</dbReference>
<dbReference type="PANTHER" id="PTHR31126">
    <property type="entry name" value="TYROSINE-PROTEIN PHOSPHATASE"/>
    <property type="match status" value="1"/>
</dbReference>
<reference evidence="3 4" key="1">
    <citation type="submission" date="2021-03" db="EMBL/GenBank/DDBJ databases">
        <authorList>
            <person name="Gilmore M.S."/>
            <person name="Schwartzman J."/>
            <person name="Van Tyne D."/>
            <person name="Martin M."/>
            <person name="Earl A.M."/>
            <person name="Manson A.L."/>
            <person name="Straub T."/>
            <person name="Salamzade R."/>
            <person name="Saavedra J."/>
            <person name="Lebreton F."/>
            <person name="Prichula J."/>
            <person name="Schaufler K."/>
            <person name="Gaca A."/>
            <person name="Sgardioli B."/>
            <person name="Wagenaar J."/>
            <person name="Strong T."/>
        </authorList>
    </citation>
    <scope>NUCLEOTIDE SEQUENCE [LARGE SCALE GENOMIC DNA]</scope>
    <source>
        <strain evidence="3 4">665A</strain>
    </source>
</reference>
<dbReference type="PANTHER" id="PTHR31126:SF1">
    <property type="entry name" value="TYROSINE SPECIFIC PROTEIN PHOSPHATASES DOMAIN-CONTAINING PROTEIN"/>
    <property type="match status" value="1"/>
</dbReference>
<evidence type="ECO:0000313" key="4">
    <source>
        <dbReference type="Proteomes" id="UP000664357"/>
    </source>
</evidence>
<dbReference type="Pfam" id="PF13350">
    <property type="entry name" value="Y_phosphatase3"/>
    <property type="match status" value="1"/>
</dbReference>
<dbReference type="PROSITE" id="PS50056">
    <property type="entry name" value="TYR_PHOSPHATASE_2"/>
    <property type="match status" value="1"/>
</dbReference>
<organism evidence="3 4">
    <name type="scientific">Candidatus Enterococcus ferrettii</name>
    <dbReference type="NCBI Taxonomy" id="2815324"/>
    <lineage>
        <taxon>Bacteria</taxon>
        <taxon>Bacillati</taxon>
        <taxon>Bacillota</taxon>
        <taxon>Bacilli</taxon>
        <taxon>Lactobacillales</taxon>
        <taxon>Enterococcaceae</taxon>
        <taxon>Enterococcus</taxon>
    </lineage>
</organism>
<accession>A0ABV0EKE4</accession>
<dbReference type="InterPro" id="IPR000387">
    <property type="entry name" value="Tyr_Pase_dom"/>
</dbReference>
<dbReference type="Proteomes" id="UP000664357">
    <property type="component" value="Unassembled WGS sequence"/>
</dbReference>
<dbReference type="SUPFAM" id="SSF52799">
    <property type="entry name" value="(Phosphotyrosine protein) phosphatases II"/>
    <property type="match status" value="1"/>
</dbReference>
<dbReference type="EMBL" id="JAFREL020000001">
    <property type="protein sequence ID" value="MEO1769054.1"/>
    <property type="molecule type" value="Genomic_DNA"/>
</dbReference>
<comment type="similarity">
    <text evidence="1">Belongs to the protein-tyrosine phosphatase family.</text>
</comment>
<name>A0ABV0EKE4_9ENTE</name>
<keyword evidence="4" id="KW-1185">Reference proteome</keyword>